<dbReference type="OrthoDB" id="6401849at2"/>
<gene>
    <name evidence="2" type="ORF">AX660_13410</name>
</gene>
<comment type="caution">
    <text evidence="2">The sequence shown here is derived from an EMBL/GenBank/DDBJ whole genome shotgun (WGS) entry which is preliminary data.</text>
</comment>
<dbReference type="RefSeq" id="WP_068376229.1">
    <property type="nucleotide sequence ID" value="NZ_LSNE01000005.1"/>
</dbReference>
<keyword evidence="3" id="KW-1185">Reference proteome</keyword>
<name>A0A136A1M3_9ALTE</name>
<feature type="compositionally biased region" description="Basic residues" evidence="1">
    <location>
        <begin position="83"/>
        <end position="92"/>
    </location>
</feature>
<reference evidence="3" key="1">
    <citation type="submission" date="2016-02" db="EMBL/GenBank/DDBJ databases">
        <authorList>
            <person name="Schultz-Johansen M."/>
            <person name="Glaring M.A."/>
            <person name="Bech P.K."/>
            <person name="Stougaard P."/>
        </authorList>
    </citation>
    <scope>NUCLEOTIDE SEQUENCE [LARGE SCALE GENOMIC DNA]</scope>
    <source>
        <strain evidence="3">S66</strain>
    </source>
</reference>
<evidence type="ECO:0000313" key="2">
    <source>
        <dbReference type="EMBL" id="KXI29148.1"/>
    </source>
</evidence>
<organism evidence="2 3">
    <name type="scientific">Paraglaciecola hydrolytica</name>
    <dbReference type="NCBI Taxonomy" id="1799789"/>
    <lineage>
        <taxon>Bacteria</taxon>
        <taxon>Pseudomonadati</taxon>
        <taxon>Pseudomonadota</taxon>
        <taxon>Gammaproteobacteria</taxon>
        <taxon>Alteromonadales</taxon>
        <taxon>Alteromonadaceae</taxon>
        <taxon>Paraglaciecola</taxon>
    </lineage>
</organism>
<sequence>MSKKLDVISKTDLEEMHTGTLMSRRNALLKCEESFELSDQYQTTKHNGIEFKNTPQWKQAYQDLKAVLSTRENIPSKQERKALRQAKAKQSR</sequence>
<accession>A0A136A1M3</accession>
<dbReference type="EMBL" id="LSNE01000005">
    <property type="protein sequence ID" value="KXI29148.1"/>
    <property type="molecule type" value="Genomic_DNA"/>
</dbReference>
<proteinExistence type="predicted"/>
<feature type="region of interest" description="Disordered" evidence="1">
    <location>
        <begin position="71"/>
        <end position="92"/>
    </location>
</feature>
<dbReference type="STRING" id="1799789.AX660_13410"/>
<evidence type="ECO:0000256" key="1">
    <source>
        <dbReference type="SAM" id="MobiDB-lite"/>
    </source>
</evidence>
<protein>
    <submittedName>
        <fullName evidence="2">Uncharacterized protein</fullName>
    </submittedName>
</protein>
<evidence type="ECO:0000313" key="3">
    <source>
        <dbReference type="Proteomes" id="UP000070299"/>
    </source>
</evidence>
<dbReference type="Proteomes" id="UP000070299">
    <property type="component" value="Unassembled WGS sequence"/>
</dbReference>
<dbReference type="AlphaFoldDB" id="A0A136A1M3"/>